<gene>
    <name evidence="1" type="ORF">L210DRAFT_844949</name>
</gene>
<proteinExistence type="predicted"/>
<dbReference type="InterPro" id="IPR036412">
    <property type="entry name" value="HAD-like_sf"/>
</dbReference>
<dbReference type="EMBL" id="WHUW01000026">
    <property type="protein sequence ID" value="KAF8435103.1"/>
    <property type="molecule type" value="Genomic_DNA"/>
</dbReference>
<dbReference type="Pfam" id="PF09419">
    <property type="entry name" value="PGP_phosphatase"/>
    <property type="match status" value="1"/>
</dbReference>
<organism evidence="1 2">
    <name type="scientific">Boletus edulis BED1</name>
    <dbReference type="NCBI Taxonomy" id="1328754"/>
    <lineage>
        <taxon>Eukaryota</taxon>
        <taxon>Fungi</taxon>
        <taxon>Dikarya</taxon>
        <taxon>Basidiomycota</taxon>
        <taxon>Agaricomycotina</taxon>
        <taxon>Agaricomycetes</taxon>
        <taxon>Agaricomycetidae</taxon>
        <taxon>Boletales</taxon>
        <taxon>Boletineae</taxon>
        <taxon>Boletaceae</taxon>
        <taxon>Boletoideae</taxon>
        <taxon>Boletus</taxon>
    </lineage>
</organism>
<comment type="caution">
    <text evidence="1">The sequence shown here is derived from an EMBL/GenBank/DDBJ whole genome shotgun (WGS) entry which is preliminary data.</text>
</comment>
<dbReference type="InterPro" id="IPR027706">
    <property type="entry name" value="PGP_Pase"/>
</dbReference>
<dbReference type="InterPro" id="IPR023214">
    <property type="entry name" value="HAD_sf"/>
</dbReference>
<reference evidence="1" key="1">
    <citation type="submission" date="2019-10" db="EMBL/GenBank/DDBJ databases">
        <authorList>
            <consortium name="DOE Joint Genome Institute"/>
            <person name="Kuo A."/>
            <person name="Miyauchi S."/>
            <person name="Kiss E."/>
            <person name="Drula E."/>
            <person name="Kohler A."/>
            <person name="Sanchez-Garcia M."/>
            <person name="Andreopoulos B."/>
            <person name="Barry K.W."/>
            <person name="Bonito G."/>
            <person name="Buee M."/>
            <person name="Carver A."/>
            <person name="Chen C."/>
            <person name="Cichocki N."/>
            <person name="Clum A."/>
            <person name="Culley D."/>
            <person name="Crous P.W."/>
            <person name="Fauchery L."/>
            <person name="Girlanda M."/>
            <person name="Hayes R."/>
            <person name="Keri Z."/>
            <person name="LaButti K."/>
            <person name="Lipzen A."/>
            <person name="Lombard V."/>
            <person name="Magnuson J."/>
            <person name="Maillard F."/>
            <person name="Morin E."/>
            <person name="Murat C."/>
            <person name="Nolan M."/>
            <person name="Ohm R."/>
            <person name="Pangilinan J."/>
            <person name="Pereira M."/>
            <person name="Perotto S."/>
            <person name="Peter M."/>
            <person name="Riley R."/>
            <person name="Sitrit Y."/>
            <person name="Stielow B."/>
            <person name="Szollosi G."/>
            <person name="Zifcakova L."/>
            <person name="Stursova M."/>
            <person name="Spatafora J.W."/>
            <person name="Tedersoo L."/>
            <person name="Vaario L.-M."/>
            <person name="Yamada A."/>
            <person name="Yan M."/>
            <person name="Wang P."/>
            <person name="Xu J."/>
            <person name="Bruns T."/>
            <person name="Baldrian P."/>
            <person name="Vilgalys R."/>
            <person name="Henrissat B."/>
            <person name="Grigoriev I.V."/>
            <person name="Hibbett D."/>
            <person name="Nagy L.G."/>
            <person name="Martin F.M."/>
        </authorList>
    </citation>
    <scope>NUCLEOTIDE SEQUENCE</scope>
    <source>
        <strain evidence="1">BED1</strain>
    </source>
</reference>
<evidence type="ECO:0000313" key="2">
    <source>
        <dbReference type="Proteomes" id="UP001194468"/>
    </source>
</evidence>
<keyword evidence="2" id="KW-1185">Reference proteome</keyword>
<accession>A0AAD4BMT3</accession>
<dbReference type="SUPFAM" id="SSF56784">
    <property type="entry name" value="HAD-like"/>
    <property type="match status" value="1"/>
</dbReference>
<protein>
    <submittedName>
        <fullName evidence="1">Mitochondrial PGP phosphatase-domain-containing protein</fullName>
    </submittedName>
</protein>
<name>A0AAD4BMT3_BOLED</name>
<dbReference type="GO" id="GO:0008962">
    <property type="term" value="F:phosphatidylglycerophosphatase activity"/>
    <property type="evidence" value="ECO:0007669"/>
    <property type="project" value="InterPro"/>
</dbReference>
<dbReference type="AlphaFoldDB" id="A0AAD4BMT3"/>
<dbReference type="Gene3D" id="3.40.50.1000">
    <property type="entry name" value="HAD superfamily/HAD-like"/>
    <property type="match status" value="1"/>
</dbReference>
<reference evidence="1" key="2">
    <citation type="journal article" date="2020" name="Nat. Commun.">
        <title>Large-scale genome sequencing of mycorrhizal fungi provides insights into the early evolution of symbiotic traits.</title>
        <authorList>
            <person name="Miyauchi S."/>
            <person name="Kiss E."/>
            <person name="Kuo A."/>
            <person name="Drula E."/>
            <person name="Kohler A."/>
            <person name="Sanchez-Garcia M."/>
            <person name="Morin E."/>
            <person name="Andreopoulos B."/>
            <person name="Barry K.W."/>
            <person name="Bonito G."/>
            <person name="Buee M."/>
            <person name="Carver A."/>
            <person name="Chen C."/>
            <person name="Cichocki N."/>
            <person name="Clum A."/>
            <person name="Culley D."/>
            <person name="Crous P.W."/>
            <person name="Fauchery L."/>
            <person name="Girlanda M."/>
            <person name="Hayes R.D."/>
            <person name="Keri Z."/>
            <person name="LaButti K."/>
            <person name="Lipzen A."/>
            <person name="Lombard V."/>
            <person name="Magnuson J."/>
            <person name="Maillard F."/>
            <person name="Murat C."/>
            <person name="Nolan M."/>
            <person name="Ohm R.A."/>
            <person name="Pangilinan J."/>
            <person name="Pereira M.F."/>
            <person name="Perotto S."/>
            <person name="Peter M."/>
            <person name="Pfister S."/>
            <person name="Riley R."/>
            <person name="Sitrit Y."/>
            <person name="Stielow J.B."/>
            <person name="Szollosi G."/>
            <person name="Zifcakova L."/>
            <person name="Stursova M."/>
            <person name="Spatafora J.W."/>
            <person name="Tedersoo L."/>
            <person name="Vaario L.M."/>
            <person name="Yamada A."/>
            <person name="Yan M."/>
            <person name="Wang P."/>
            <person name="Xu J."/>
            <person name="Bruns T."/>
            <person name="Baldrian P."/>
            <person name="Vilgalys R."/>
            <person name="Dunand C."/>
            <person name="Henrissat B."/>
            <person name="Grigoriev I.V."/>
            <person name="Hibbett D."/>
            <person name="Nagy L.G."/>
            <person name="Martin F.M."/>
        </authorList>
    </citation>
    <scope>NUCLEOTIDE SEQUENCE</scope>
    <source>
        <strain evidence="1">BED1</strain>
    </source>
</reference>
<evidence type="ECO:0000313" key="1">
    <source>
        <dbReference type="EMBL" id="KAF8435103.1"/>
    </source>
</evidence>
<dbReference type="Proteomes" id="UP001194468">
    <property type="component" value="Unassembled WGS sequence"/>
</dbReference>
<sequence length="244" mass="27933">MPLNIPGLLAPFQLIWNPRIVLPHVIVTDIRQLDFLAFRRAGYRGAVCDKDNCLTIPYKDTLVPQLVDAWKECREVFGEGNVLIVSNSAGTKHDAGQIQAESVSYHLSVPVLRHNSPKPAYSCIKSIRGYFSTLRDPIKDEELVIVGDRVFTDVVMANRMRRRLVHGPAGTDSELERCGPLAVWTTGVWQRESMMVRWLEKRVVDKVMRWTDRRSDFQDAFAKPITPQSRTSILTRVMSFVRRR</sequence>